<keyword evidence="1" id="KW-0472">Membrane</keyword>
<proteinExistence type="predicted"/>
<keyword evidence="1" id="KW-0812">Transmembrane</keyword>
<evidence type="ECO:0000256" key="1">
    <source>
        <dbReference type="SAM" id="Phobius"/>
    </source>
</evidence>
<dbReference type="EnsemblMetazoa" id="AFAF012367-RA">
    <property type="protein sequence ID" value="AFAF012367-PA"/>
    <property type="gene ID" value="AFAF012367"/>
</dbReference>
<name>A0A182QL20_9DIPT</name>
<feature type="transmembrane region" description="Helical" evidence="1">
    <location>
        <begin position="210"/>
        <end position="235"/>
    </location>
</feature>
<feature type="transmembrane region" description="Helical" evidence="1">
    <location>
        <begin position="242"/>
        <end position="260"/>
    </location>
</feature>
<reference evidence="3" key="1">
    <citation type="submission" date="2014-01" db="EMBL/GenBank/DDBJ databases">
        <title>The Genome Sequence of Anopheles farauti FAR1 (V2).</title>
        <authorList>
            <consortium name="The Broad Institute Genomics Platform"/>
            <person name="Neafsey D.E."/>
            <person name="Besansky N."/>
            <person name="Howell P."/>
            <person name="Walton C."/>
            <person name="Young S.K."/>
            <person name="Zeng Q."/>
            <person name="Gargeya S."/>
            <person name="Fitzgerald M."/>
            <person name="Haas B."/>
            <person name="Abouelleil A."/>
            <person name="Allen A.W."/>
            <person name="Alvarado L."/>
            <person name="Arachchi H.M."/>
            <person name="Berlin A.M."/>
            <person name="Chapman S.B."/>
            <person name="Gainer-Dewar J."/>
            <person name="Goldberg J."/>
            <person name="Griggs A."/>
            <person name="Gujja S."/>
            <person name="Hansen M."/>
            <person name="Howarth C."/>
            <person name="Imamovic A."/>
            <person name="Ireland A."/>
            <person name="Larimer J."/>
            <person name="McCowan C."/>
            <person name="Murphy C."/>
            <person name="Pearson M."/>
            <person name="Poon T.W."/>
            <person name="Priest M."/>
            <person name="Roberts A."/>
            <person name="Saif S."/>
            <person name="Shea T."/>
            <person name="Sisk P."/>
            <person name="Sykes S."/>
            <person name="Wortman J."/>
            <person name="Nusbaum C."/>
            <person name="Birren B."/>
        </authorList>
    </citation>
    <scope>NUCLEOTIDE SEQUENCE [LARGE SCALE GENOMIC DNA]</scope>
    <source>
        <strain evidence="3">FAR1</strain>
    </source>
</reference>
<organism evidence="2 3">
    <name type="scientific">Anopheles farauti</name>
    <dbReference type="NCBI Taxonomy" id="69004"/>
    <lineage>
        <taxon>Eukaryota</taxon>
        <taxon>Metazoa</taxon>
        <taxon>Ecdysozoa</taxon>
        <taxon>Arthropoda</taxon>
        <taxon>Hexapoda</taxon>
        <taxon>Insecta</taxon>
        <taxon>Pterygota</taxon>
        <taxon>Neoptera</taxon>
        <taxon>Endopterygota</taxon>
        <taxon>Diptera</taxon>
        <taxon>Nematocera</taxon>
        <taxon>Culicoidea</taxon>
        <taxon>Culicidae</taxon>
        <taxon>Anophelinae</taxon>
        <taxon>Anopheles</taxon>
    </lineage>
</organism>
<accession>A0A182QL20</accession>
<evidence type="ECO:0000313" key="3">
    <source>
        <dbReference type="Proteomes" id="UP000075886"/>
    </source>
</evidence>
<feature type="transmembrane region" description="Helical" evidence="1">
    <location>
        <begin position="266"/>
        <end position="285"/>
    </location>
</feature>
<dbReference type="VEuPathDB" id="VectorBase:AFAF012367"/>
<sequence length="337" mass="37094">MARLFQTNLQQQKWSVRGRKRKLDTKWTNCFLALGTLPKGAIPSQTAAISCRNVQREKAGTVEFDARVAVTVAIQTDQNIVDRGGTTSRCRQVATGADATSSTAPIPPVLVLVRAVVRVLLVATKMAPCPTLVLVLMVVAGHVVRIERRLVVLRIVGMRWRNQRRLDQGHILVQQTRRKDNERLTRLRLLLDVRWDRHAVPSCRPSEASLGAGAVFTVSVRMLLQLLLLLLVRVLVGPRRCIIARATVSGALVLGVVHAAVLKIVFVSSAIVVLGSRVLVGGGIVGRGRELIRFRVGPVGGTRTGIRKVDVVHRRVRCASEARYIYTVQKQLPTGHE</sequence>
<dbReference type="AlphaFoldDB" id="A0A182QL20"/>
<keyword evidence="3" id="KW-1185">Reference proteome</keyword>
<keyword evidence="1" id="KW-1133">Transmembrane helix</keyword>
<dbReference type="Proteomes" id="UP000075886">
    <property type="component" value="Unassembled WGS sequence"/>
</dbReference>
<protein>
    <submittedName>
        <fullName evidence="2">Uncharacterized protein</fullName>
    </submittedName>
</protein>
<dbReference type="EMBL" id="AXCN02000093">
    <property type="status" value="NOT_ANNOTATED_CDS"/>
    <property type="molecule type" value="Genomic_DNA"/>
</dbReference>
<evidence type="ECO:0000313" key="2">
    <source>
        <dbReference type="EnsemblMetazoa" id="AFAF012367-PA"/>
    </source>
</evidence>
<reference evidence="2" key="2">
    <citation type="submission" date="2020-05" db="UniProtKB">
        <authorList>
            <consortium name="EnsemblMetazoa"/>
        </authorList>
    </citation>
    <scope>IDENTIFICATION</scope>
    <source>
        <strain evidence="2">FAR1</strain>
    </source>
</reference>